<proteinExistence type="predicted"/>
<sequence>PKMKELIEELSTITDSDLAAKLDSIKEWPYSRGDLYNWIIVLDRFDRILEDICKEYELKNIQQKSFSQLTFTLLKGILHFSRLLLENCTNRNIYNSYEHLNDLLHTNDLVILETTLRL</sequence>
<dbReference type="OrthoDB" id="8068875at2759"/>
<accession>A0A1Y1XVZ1</accession>
<keyword evidence="3" id="KW-1185">Reference proteome</keyword>
<dbReference type="InParanoid" id="A0A1Y1XVZ1"/>
<dbReference type="AlphaFoldDB" id="A0A1Y1XVZ1"/>
<evidence type="ECO:0000313" key="2">
    <source>
        <dbReference type="EMBL" id="ORX89921.1"/>
    </source>
</evidence>
<feature type="non-terminal residue" evidence="2">
    <location>
        <position position="1"/>
    </location>
</feature>
<dbReference type="InterPro" id="IPR010309">
    <property type="entry name" value="E3_Ub_ligase_DUF908"/>
</dbReference>
<dbReference type="Pfam" id="PF06012">
    <property type="entry name" value="DUF908"/>
    <property type="match status" value="1"/>
</dbReference>
<dbReference type="Proteomes" id="UP000193498">
    <property type="component" value="Unassembled WGS sequence"/>
</dbReference>
<feature type="non-terminal residue" evidence="2">
    <location>
        <position position="118"/>
    </location>
</feature>
<gene>
    <name evidence="2" type="ORF">K493DRAFT_178697</name>
</gene>
<reference evidence="2 3" key="1">
    <citation type="submission" date="2016-07" db="EMBL/GenBank/DDBJ databases">
        <title>Pervasive Adenine N6-methylation of Active Genes in Fungi.</title>
        <authorList>
            <consortium name="DOE Joint Genome Institute"/>
            <person name="Mondo S.J."/>
            <person name="Dannebaum R.O."/>
            <person name="Kuo R.C."/>
            <person name="Labutti K."/>
            <person name="Haridas S."/>
            <person name="Kuo A."/>
            <person name="Salamov A."/>
            <person name="Ahrendt S.R."/>
            <person name="Lipzen A."/>
            <person name="Sullivan W."/>
            <person name="Andreopoulos W.B."/>
            <person name="Clum A."/>
            <person name="Lindquist E."/>
            <person name="Daum C."/>
            <person name="Ramamoorthy G.K."/>
            <person name="Gryganskyi A."/>
            <person name="Culley D."/>
            <person name="Magnuson J.K."/>
            <person name="James T.Y."/>
            <person name="O'Malley M.A."/>
            <person name="Stajich J.E."/>
            <person name="Spatafora J.W."/>
            <person name="Visel A."/>
            <person name="Grigoriev I.V."/>
        </authorList>
    </citation>
    <scope>NUCLEOTIDE SEQUENCE [LARGE SCALE GENOMIC DNA]</scope>
    <source>
        <strain evidence="2 3">CBS 931.73</strain>
    </source>
</reference>
<evidence type="ECO:0000259" key="1">
    <source>
        <dbReference type="Pfam" id="PF06012"/>
    </source>
</evidence>
<dbReference type="STRING" id="1314790.A0A1Y1XVZ1"/>
<feature type="domain" description="DUF908" evidence="1">
    <location>
        <begin position="73"/>
        <end position="118"/>
    </location>
</feature>
<organism evidence="2 3">
    <name type="scientific">Basidiobolus meristosporus CBS 931.73</name>
    <dbReference type="NCBI Taxonomy" id="1314790"/>
    <lineage>
        <taxon>Eukaryota</taxon>
        <taxon>Fungi</taxon>
        <taxon>Fungi incertae sedis</taxon>
        <taxon>Zoopagomycota</taxon>
        <taxon>Entomophthoromycotina</taxon>
        <taxon>Basidiobolomycetes</taxon>
        <taxon>Basidiobolales</taxon>
        <taxon>Basidiobolaceae</taxon>
        <taxon>Basidiobolus</taxon>
    </lineage>
</organism>
<protein>
    <recommendedName>
        <fullName evidence="1">DUF908 domain-containing protein</fullName>
    </recommendedName>
</protein>
<evidence type="ECO:0000313" key="3">
    <source>
        <dbReference type="Proteomes" id="UP000193498"/>
    </source>
</evidence>
<dbReference type="EMBL" id="MCFE01000412">
    <property type="protein sequence ID" value="ORX89921.1"/>
    <property type="molecule type" value="Genomic_DNA"/>
</dbReference>
<name>A0A1Y1XVZ1_9FUNG</name>
<comment type="caution">
    <text evidence="2">The sequence shown here is derived from an EMBL/GenBank/DDBJ whole genome shotgun (WGS) entry which is preliminary data.</text>
</comment>